<reference evidence="2" key="1">
    <citation type="journal article" date="2014" name="Proc. Natl. Acad. Sci. U.S.A.">
        <title>Extensive sampling of basidiomycete genomes demonstrates inadequacy of the white-rot/brown-rot paradigm for wood decay fungi.</title>
        <authorList>
            <person name="Riley R."/>
            <person name="Salamov A.A."/>
            <person name="Brown D.W."/>
            <person name="Nagy L.G."/>
            <person name="Floudas D."/>
            <person name="Held B.W."/>
            <person name="Levasseur A."/>
            <person name="Lombard V."/>
            <person name="Morin E."/>
            <person name="Otillar R."/>
            <person name="Lindquist E.A."/>
            <person name="Sun H."/>
            <person name="LaButti K.M."/>
            <person name="Schmutz J."/>
            <person name="Jabbour D."/>
            <person name="Luo H."/>
            <person name="Baker S.E."/>
            <person name="Pisabarro A.G."/>
            <person name="Walton J.D."/>
            <person name="Blanchette R.A."/>
            <person name="Henrissat B."/>
            <person name="Martin F."/>
            <person name="Cullen D."/>
            <person name="Hibbett D.S."/>
            <person name="Grigoriev I.V."/>
        </authorList>
    </citation>
    <scope>NUCLEOTIDE SEQUENCE [LARGE SCALE GENOMIC DNA]</scope>
    <source>
        <strain evidence="2">FD-172 SS1</strain>
    </source>
</reference>
<proteinExistence type="predicted"/>
<keyword evidence="2" id="KW-1185">Reference proteome</keyword>
<dbReference type="OrthoDB" id="59699at2759"/>
<dbReference type="CDD" id="cd00882">
    <property type="entry name" value="Ras_like_GTPase"/>
    <property type="match status" value="1"/>
</dbReference>
<dbReference type="InterPro" id="IPR027417">
    <property type="entry name" value="P-loop_NTPase"/>
</dbReference>
<dbReference type="SUPFAM" id="SSF52540">
    <property type="entry name" value="P-loop containing nucleoside triphosphate hydrolases"/>
    <property type="match status" value="1"/>
</dbReference>
<dbReference type="EMBL" id="KL198024">
    <property type="protein sequence ID" value="KDQ17292.1"/>
    <property type="molecule type" value="Genomic_DNA"/>
</dbReference>
<evidence type="ECO:0000313" key="1">
    <source>
        <dbReference type="EMBL" id="KDQ17292.1"/>
    </source>
</evidence>
<dbReference type="InParanoid" id="A0A067MZI5"/>
<gene>
    <name evidence="1" type="ORF">BOTBODRAFT_172345</name>
</gene>
<dbReference type="STRING" id="930990.A0A067MZI5"/>
<evidence type="ECO:0000313" key="2">
    <source>
        <dbReference type="Proteomes" id="UP000027195"/>
    </source>
</evidence>
<sequence>MDRAEDSRAQELREKFGPFRVLVVGKANSGKTTVLQAVCGTKESPQVIRAGAKPLGHFRHLQDLLKDKRSVITPSTDRGKHSIEDELHFPSNPGFIFHDSPGFESGDTKELDLVRQFITERAKEKSIKKQLHVIWYCLPTDNDARLLSASERNFFQEYDTGHVPIIMIFTKFDSLDARAFQIFRSEGMSSSDAHARAIARANKDFDEIRLPNVRQLKYPPAGEVRMRNMHKEKDGGIRNQRSVDELLSKTASALRNDVLQVMLASVQRNNLELCMESAVKRQVVHGLTHEAGKTDVRASHSGPIMKTAEDQTTPEDGSAVLLPEGQLKDFLQALFVWFPYINEVSIWSCSKDSQLNQCAYSLRYSRITVYPLIIVPQEDVRTPDIFGLNYPTF</sequence>
<dbReference type="AlphaFoldDB" id="A0A067MZI5"/>
<protein>
    <submittedName>
        <fullName evidence="1">Uncharacterized protein</fullName>
    </submittedName>
</protein>
<dbReference type="Gene3D" id="3.40.50.300">
    <property type="entry name" value="P-loop containing nucleotide triphosphate hydrolases"/>
    <property type="match status" value="1"/>
</dbReference>
<accession>A0A067MZI5</accession>
<organism evidence="1 2">
    <name type="scientific">Botryobasidium botryosum (strain FD-172 SS1)</name>
    <dbReference type="NCBI Taxonomy" id="930990"/>
    <lineage>
        <taxon>Eukaryota</taxon>
        <taxon>Fungi</taxon>
        <taxon>Dikarya</taxon>
        <taxon>Basidiomycota</taxon>
        <taxon>Agaricomycotina</taxon>
        <taxon>Agaricomycetes</taxon>
        <taxon>Cantharellales</taxon>
        <taxon>Botryobasidiaceae</taxon>
        <taxon>Botryobasidium</taxon>
    </lineage>
</organism>
<name>A0A067MZI5_BOTB1</name>
<dbReference type="Proteomes" id="UP000027195">
    <property type="component" value="Unassembled WGS sequence"/>
</dbReference>
<dbReference type="HOGENOM" id="CLU_023805_1_0_1"/>